<comment type="caution">
    <text evidence="5">The sequence shown here is derived from an EMBL/GenBank/DDBJ whole genome shotgun (WGS) entry which is preliminary data.</text>
</comment>
<protein>
    <recommendedName>
        <fullName evidence="7">Methyltransferase domain-containing protein</fullName>
    </recommendedName>
</protein>
<dbReference type="EMBL" id="JAULSW010000002">
    <property type="protein sequence ID" value="KAK3390095.1"/>
    <property type="molecule type" value="Genomic_DNA"/>
</dbReference>
<dbReference type="Proteomes" id="UP001285441">
    <property type="component" value="Unassembled WGS sequence"/>
</dbReference>
<name>A0AAE0NYS1_9PEZI</name>
<evidence type="ECO:0000256" key="2">
    <source>
        <dbReference type="ARBA" id="ARBA00022679"/>
    </source>
</evidence>
<evidence type="ECO:0000313" key="6">
    <source>
        <dbReference type="Proteomes" id="UP001285441"/>
    </source>
</evidence>
<evidence type="ECO:0000313" key="5">
    <source>
        <dbReference type="EMBL" id="KAK3390095.1"/>
    </source>
</evidence>
<dbReference type="PANTHER" id="PTHR35897">
    <property type="entry name" value="METHYLTRANSFERASE AUSD"/>
    <property type="match status" value="1"/>
</dbReference>
<keyword evidence="3" id="KW-0949">S-adenosyl-L-methionine</keyword>
<evidence type="ECO:0000256" key="1">
    <source>
        <dbReference type="ARBA" id="ARBA00005179"/>
    </source>
</evidence>
<reference evidence="5" key="2">
    <citation type="submission" date="2023-06" db="EMBL/GenBank/DDBJ databases">
        <authorList>
            <consortium name="Lawrence Berkeley National Laboratory"/>
            <person name="Haridas S."/>
            <person name="Hensen N."/>
            <person name="Bonometti L."/>
            <person name="Westerberg I."/>
            <person name="Brannstrom I.O."/>
            <person name="Guillou S."/>
            <person name="Cros-Aarteil S."/>
            <person name="Calhoun S."/>
            <person name="Kuo A."/>
            <person name="Mondo S."/>
            <person name="Pangilinan J."/>
            <person name="Riley R."/>
            <person name="LaButti K."/>
            <person name="Andreopoulos B."/>
            <person name="Lipzen A."/>
            <person name="Chen C."/>
            <person name="Yanf M."/>
            <person name="Daum C."/>
            <person name="Ng V."/>
            <person name="Clum A."/>
            <person name="Steindorff A."/>
            <person name="Ohm R."/>
            <person name="Martin F."/>
            <person name="Silar P."/>
            <person name="Natvig D."/>
            <person name="Lalanne C."/>
            <person name="Gautier V."/>
            <person name="Ament-velasquez S.L."/>
            <person name="Kruys A."/>
            <person name="Hutchinson M.I."/>
            <person name="Powell A.J."/>
            <person name="Barry K."/>
            <person name="Miller A.N."/>
            <person name="Grigoriev I.V."/>
            <person name="Debuchy R."/>
            <person name="Gladieux P."/>
            <person name="Thoren M.H."/>
            <person name="Johannesson H."/>
        </authorList>
    </citation>
    <scope>NUCLEOTIDE SEQUENCE</scope>
    <source>
        <strain evidence="5">CBS 232.78</strain>
    </source>
</reference>
<dbReference type="GO" id="GO:0016740">
    <property type="term" value="F:transferase activity"/>
    <property type="evidence" value="ECO:0007669"/>
    <property type="project" value="UniProtKB-KW"/>
</dbReference>
<evidence type="ECO:0000256" key="3">
    <source>
        <dbReference type="ARBA" id="ARBA00022691"/>
    </source>
</evidence>
<gene>
    <name evidence="5" type="ORF">B0H63DRAFT_464774</name>
</gene>
<keyword evidence="6" id="KW-1185">Reference proteome</keyword>
<accession>A0AAE0NYS1</accession>
<dbReference type="InterPro" id="IPR051654">
    <property type="entry name" value="Meroterpenoid_MTases"/>
</dbReference>
<evidence type="ECO:0000256" key="4">
    <source>
        <dbReference type="ARBA" id="ARBA00038314"/>
    </source>
</evidence>
<sequence length="304" mass="34259">MASSTSTATKASLEIPSAEVTRKWWVEDAELTIEARNLLERYSGLTDSEIDTHVRALREKIWAVFPYPCVGSFDFATPNLSRRRPLFDRLVSILCAPTSLTPSAAKEPLYLDFGCCVGQDLRTLRAAGVPGNRLIGAEYFPGFVDAGYDLFLDRDTLGATFLTPYDILDTDNRSLEPYQGQINVVHMGMLLHLFTWAQQVDILVKKLVDTDTGIFLKDTPGVLLVGTVVSHERGVATESWNTPGHWPFFHNPDTFKRMIVEVGERTGTKWQVSAEYDYRNNFTKPEGLEGRDEIRQLAFECERL</sequence>
<dbReference type="InterPro" id="IPR029063">
    <property type="entry name" value="SAM-dependent_MTases_sf"/>
</dbReference>
<dbReference type="PANTHER" id="PTHR35897:SF1">
    <property type="entry name" value="METHYLTRANSFERASE AUSD"/>
    <property type="match status" value="1"/>
</dbReference>
<evidence type="ECO:0008006" key="7">
    <source>
        <dbReference type="Google" id="ProtNLM"/>
    </source>
</evidence>
<comment type="pathway">
    <text evidence="1">Secondary metabolite biosynthesis.</text>
</comment>
<organism evidence="5 6">
    <name type="scientific">Podospora didyma</name>
    <dbReference type="NCBI Taxonomy" id="330526"/>
    <lineage>
        <taxon>Eukaryota</taxon>
        <taxon>Fungi</taxon>
        <taxon>Dikarya</taxon>
        <taxon>Ascomycota</taxon>
        <taxon>Pezizomycotina</taxon>
        <taxon>Sordariomycetes</taxon>
        <taxon>Sordariomycetidae</taxon>
        <taxon>Sordariales</taxon>
        <taxon>Podosporaceae</taxon>
        <taxon>Podospora</taxon>
    </lineage>
</organism>
<dbReference type="AlphaFoldDB" id="A0AAE0NYS1"/>
<proteinExistence type="inferred from homology"/>
<dbReference type="SUPFAM" id="SSF53335">
    <property type="entry name" value="S-adenosyl-L-methionine-dependent methyltransferases"/>
    <property type="match status" value="1"/>
</dbReference>
<comment type="similarity">
    <text evidence="4">Belongs to the class I-like SAM-binding methyltransferase superfamily.</text>
</comment>
<keyword evidence="2" id="KW-0808">Transferase</keyword>
<reference evidence="5" key="1">
    <citation type="journal article" date="2023" name="Mol. Phylogenet. Evol.">
        <title>Genome-scale phylogeny and comparative genomics of the fungal order Sordariales.</title>
        <authorList>
            <person name="Hensen N."/>
            <person name="Bonometti L."/>
            <person name="Westerberg I."/>
            <person name="Brannstrom I.O."/>
            <person name="Guillou S."/>
            <person name="Cros-Aarteil S."/>
            <person name="Calhoun S."/>
            <person name="Haridas S."/>
            <person name="Kuo A."/>
            <person name="Mondo S."/>
            <person name="Pangilinan J."/>
            <person name="Riley R."/>
            <person name="LaButti K."/>
            <person name="Andreopoulos B."/>
            <person name="Lipzen A."/>
            <person name="Chen C."/>
            <person name="Yan M."/>
            <person name="Daum C."/>
            <person name="Ng V."/>
            <person name="Clum A."/>
            <person name="Steindorff A."/>
            <person name="Ohm R.A."/>
            <person name="Martin F."/>
            <person name="Silar P."/>
            <person name="Natvig D.O."/>
            <person name="Lalanne C."/>
            <person name="Gautier V."/>
            <person name="Ament-Velasquez S.L."/>
            <person name="Kruys A."/>
            <person name="Hutchinson M.I."/>
            <person name="Powell A.J."/>
            <person name="Barry K."/>
            <person name="Miller A.N."/>
            <person name="Grigoriev I.V."/>
            <person name="Debuchy R."/>
            <person name="Gladieux P."/>
            <person name="Hiltunen Thoren M."/>
            <person name="Johannesson H."/>
        </authorList>
    </citation>
    <scope>NUCLEOTIDE SEQUENCE</scope>
    <source>
        <strain evidence="5">CBS 232.78</strain>
    </source>
</reference>